<evidence type="ECO:0000256" key="1">
    <source>
        <dbReference type="ARBA" id="ARBA00001974"/>
    </source>
</evidence>
<evidence type="ECO:0000259" key="5">
    <source>
        <dbReference type="Pfam" id="PF01494"/>
    </source>
</evidence>
<dbReference type="InterPro" id="IPR036188">
    <property type="entry name" value="FAD/NAD-bd_sf"/>
</dbReference>
<dbReference type="InterPro" id="IPR050641">
    <property type="entry name" value="RIFMO-like"/>
</dbReference>
<dbReference type="Gene3D" id="3.50.50.60">
    <property type="entry name" value="FAD/NAD(P)-binding domain"/>
    <property type="match status" value="1"/>
</dbReference>
<dbReference type="InterPro" id="IPR002938">
    <property type="entry name" value="FAD-bd"/>
</dbReference>
<dbReference type="GO" id="GO:0071949">
    <property type="term" value="F:FAD binding"/>
    <property type="evidence" value="ECO:0007669"/>
    <property type="project" value="InterPro"/>
</dbReference>
<dbReference type="SUPFAM" id="SSF51905">
    <property type="entry name" value="FAD/NAD(P)-binding domain"/>
    <property type="match status" value="1"/>
</dbReference>
<evidence type="ECO:0000313" key="7">
    <source>
        <dbReference type="Proteomes" id="UP000010729"/>
    </source>
</evidence>
<evidence type="ECO:0000256" key="4">
    <source>
        <dbReference type="SAM" id="MobiDB-lite"/>
    </source>
</evidence>
<keyword evidence="6" id="KW-0560">Oxidoreductase</keyword>
<dbReference type="PANTHER" id="PTHR43004:SF19">
    <property type="entry name" value="BINDING MONOOXYGENASE, PUTATIVE (JCVI)-RELATED"/>
    <property type="match status" value="1"/>
</dbReference>
<keyword evidence="3" id="KW-0274">FAD</keyword>
<evidence type="ECO:0000256" key="2">
    <source>
        <dbReference type="ARBA" id="ARBA00022630"/>
    </source>
</evidence>
<dbReference type="Gene3D" id="3.30.70.2450">
    <property type="match status" value="1"/>
</dbReference>
<sequence>MIDRKTETDVLVVGAGPTGLMLANWLLKLGVRTVLADAKSGPTRESRALGLQARSLEIYDQLGVADTVQAESTLARRLYLGYESKVFGMLPLGRFARGLTPYEGITFYEQSKNEALLADNLATLGGSVLWHHRLTALDDEPGGQGVNAVLTGPDGDLAVRARYCVGTDGGSSTVRTLRGIPFEGVTNPASFFVADATQVRGLSHDGVNIRPGTEDFLLGFPMVGDAHIRLIGTVPDTTPAPAPGENNDDGAGTAVVNVTEAEVRERLARVYSVTYGASTWFSTYRVHHRVAARFRDGPVFLAGDAAHVHSPVGAQGMNTGLQDAHNLAFKLADVLQGRAGDRYLDRYEAERRPVAHRLVTTTDRVFGFITSTNPAAGSPARRAAADRTGGRLPGPAHPAGIAALRVCLPDPHPLLDVRRRQGNRARPPRDRGRPAAAVHRRQLRAAALAAVAGARLWVHVRGGRASRALGARAGSACAPAAREPPAAGGHVLPGPAGRIRGGRGAAGHRRLHLRGGAAALRRGSPSAAVRTGSDRAGPDRAGRGRCLVSSRASSPIRPAAPGAG</sequence>
<feature type="compositionally biased region" description="Basic and acidic residues" evidence="4">
    <location>
        <begin position="532"/>
        <end position="542"/>
    </location>
</feature>
<feature type="region of interest" description="Disordered" evidence="4">
    <location>
        <begin position="519"/>
        <end position="564"/>
    </location>
</feature>
<organism evidence="6 7">
    <name type="scientific">Arthrobacter crystallopoietes BAB-32</name>
    <dbReference type="NCBI Taxonomy" id="1246476"/>
    <lineage>
        <taxon>Bacteria</taxon>
        <taxon>Bacillati</taxon>
        <taxon>Actinomycetota</taxon>
        <taxon>Actinomycetes</taxon>
        <taxon>Micrococcales</taxon>
        <taxon>Micrococcaceae</taxon>
        <taxon>Crystallibacter</taxon>
    </lineage>
</organism>
<feature type="compositionally biased region" description="Low complexity" evidence="4">
    <location>
        <begin position="519"/>
        <end position="528"/>
    </location>
</feature>
<keyword evidence="6" id="KW-0503">Monooxygenase</keyword>
<feature type="domain" description="FAD-binding" evidence="5">
    <location>
        <begin position="7"/>
        <end position="361"/>
    </location>
</feature>
<name>N1UR53_9MICC</name>
<keyword evidence="7" id="KW-1185">Reference proteome</keyword>
<keyword evidence="2" id="KW-0285">Flavoprotein</keyword>
<proteinExistence type="predicted"/>
<dbReference type="RefSeq" id="WP_005272587.1">
    <property type="nucleotide sequence ID" value="NZ_ANPE02000221.1"/>
</dbReference>
<dbReference type="PRINTS" id="PR00420">
    <property type="entry name" value="RNGMNOXGNASE"/>
</dbReference>
<accession>N1UR53</accession>
<dbReference type="EMBL" id="ANPE02000221">
    <property type="protein sequence ID" value="EMY32896.1"/>
    <property type="molecule type" value="Genomic_DNA"/>
</dbReference>
<evidence type="ECO:0000256" key="3">
    <source>
        <dbReference type="ARBA" id="ARBA00022827"/>
    </source>
</evidence>
<reference evidence="6 7" key="1">
    <citation type="journal article" date="2013" name="Genome Announc.">
        <title>Draft Genome Sequence of Arthrobacter crystallopoietes Strain BAB-32, Revealing Genes for Bioremediation.</title>
        <authorList>
            <person name="Joshi M.N."/>
            <person name="Pandit A.S."/>
            <person name="Sharma A."/>
            <person name="Pandya R.V."/>
            <person name="Desai S.M."/>
            <person name="Saxena A.K."/>
            <person name="Bagatharia S.B."/>
        </authorList>
    </citation>
    <scope>NUCLEOTIDE SEQUENCE [LARGE SCALE GENOMIC DNA]</scope>
    <source>
        <strain evidence="6 7">BAB-32</strain>
    </source>
</reference>
<dbReference type="AlphaFoldDB" id="N1UR53"/>
<comment type="caution">
    <text evidence="6">The sequence shown here is derived from an EMBL/GenBank/DDBJ whole genome shotgun (WGS) entry which is preliminary data.</text>
</comment>
<dbReference type="PANTHER" id="PTHR43004">
    <property type="entry name" value="TRK SYSTEM POTASSIUM UPTAKE PROTEIN"/>
    <property type="match status" value="1"/>
</dbReference>
<feature type="compositionally biased region" description="Low complexity" evidence="4">
    <location>
        <begin position="549"/>
        <end position="564"/>
    </location>
</feature>
<dbReference type="GO" id="GO:0016709">
    <property type="term" value="F:oxidoreductase activity, acting on paired donors, with incorporation or reduction of molecular oxygen, NAD(P)H as one donor, and incorporation of one atom of oxygen"/>
    <property type="evidence" value="ECO:0007669"/>
    <property type="project" value="UniProtKB-ARBA"/>
</dbReference>
<gene>
    <name evidence="6" type="ORF">D477_017769</name>
</gene>
<dbReference type="Proteomes" id="UP000010729">
    <property type="component" value="Unassembled WGS sequence"/>
</dbReference>
<protein>
    <submittedName>
        <fullName evidence="6">Putative FAD-dependent monooxygenase</fullName>
    </submittedName>
</protein>
<comment type="cofactor">
    <cofactor evidence="1">
        <name>FAD</name>
        <dbReference type="ChEBI" id="CHEBI:57692"/>
    </cofactor>
</comment>
<evidence type="ECO:0000313" key="6">
    <source>
        <dbReference type="EMBL" id="EMY32896.1"/>
    </source>
</evidence>
<dbReference type="Pfam" id="PF01494">
    <property type="entry name" value="FAD_binding_3"/>
    <property type="match status" value="1"/>
</dbReference>